<reference evidence="2" key="2">
    <citation type="submission" date="2011-01" db="EMBL/GenBank/DDBJ databases">
        <title>Complete sequence of plasmid1 of Granulicella sp. MP5ACTX9.</title>
        <authorList>
            <consortium name="US DOE Joint Genome Institute"/>
            <person name="Lucas S."/>
            <person name="Copeland A."/>
            <person name="Lapidus A."/>
            <person name="Cheng J.-F."/>
            <person name="Goodwin L."/>
            <person name="Pitluck S."/>
            <person name="Teshima H."/>
            <person name="Detter J.C."/>
            <person name="Han C."/>
            <person name="Tapia R."/>
            <person name="Land M."/>
            <person name="Hauser L."/>
            <person name="Kyrpides N."/>
            <person name="Ivanova N."/>
            <person name="Ovchinnikova G."/>
            <person name="Pagani I."/>
            <person name="Rawat S.R."/>
            <person name="Mannisto M."/>
            <person name="Haggblom M.M."/>
            <person name="Woyke T."/>
        </authorList>
    </citation>
    <scope>NUCLEOTIDE SEQUENCE</scope>
    <source>
        <strain evidence="2">MP5ACTX9</strain>
        <plasmid evidence="2">pACIX901</plasmid>
    </source>
</reference>
<dbReference type="RefSeq" id="WP_013572950.1">
    <property type="nucleotide sequence ID" value="NC_015057.1"/>
</dbReference>
<dbReference type="EMBL" id="CP002481">
    <property type="protein sequence ID" value="ADW71052.1"/>
    <property type="molecule type" value="Genomic_DNA"/>
</dbReference>
<dbReference type="KEGG" id="acm:AciX9_4281"/>
<dbReference type="AlphaFoldDB" id="E8X6F4"/>
<evidence type="ECO:0000313" key="2">
    <source>
        <dbReference type="EMBL" id="ADW71038.1"/>
    </source>
</evidence>
<dbReference type="EMBL" id="CP002481">
    <property type="protein sequence ID" value="ADW71038.1"/>
    <property type="molecule type" value="Genomic_DNA"/>
</dbReference>
<sequence>MSKAPAAITSPKIKKLAAKALKSPSMLTNVETRELGASVMAFISLPKDIVSAPTKKSAAKKVTAKKAPTKKTVKKTTAKVA</sequence>
<evidence type="ECO:0000256" key="1">
    <source>
        <dbReference type="SAM" id="MobiDB-lite"/>
    </source>
</evidence>
<dbReference type="KEGG" id="acm:AciX9_4264"/>
<name>E8X6F4_GRATM</name>
<dbReference type="HOGENOM" id="CLU_2569061_0_0_0"/>
<dbReference type="Proteomes" id="UP000000343">
    <property type="component" value="Plasmid pACIX901"/>
</dbReference>
<keyword evidence="2" id="KW-0614">Plasmid</keyword>
<feature type="compositionally biased region" description="Basic residues" evidence="1">
    <location>
        <begin position="57"/>
        <end position="81"/>
    </location>
</feature>
<protein>
    <submittedName>
        <fullName evidence="2">RNA polymerase sigma factor</fullName>
    </submittedName>
</protein>
<proteinExistence type="predicted"/>
<organism evidence="4">
    <name type="scientific">Granulicella tundricola (strain ATCC BAA-1859 / DSM 23138 / MP5ACTX9)</name>
    <dbReference type="NCBI Taxonomy" id="1198114"/>
    <lineage>
        <taxon>Bacteria</taxon>
        <taxon>Pseudomonadati</taxon>
        <taxon>Acidobacteriota</taxon>
        <taxon>Terriglobia</taxon>
        <taxon>Terriglobales</taxon>
        <taxon>Acidobacteriaceae</taxon>
        <taxon>Granulicella</taxon>
    </lineage>
</organism>
<evidence type="ECO:0000313" key="4">
    <source>
        <dbReference type="Proteomes" id="UP000000343"/>
    </source>
</evidence>
<geneLocation type="plasmid" evidence="2 4">
    <name>pACIX901</name>
</geneLocation>
<evidence type="ECO:0000313" key="3">
    <source>
        <dbReference type="EMBL" id="ADW71052.1"/>
    </source>
</evidence>
<feature type="region of interest" description="Disordered" evidence="1">
    <location>
        <begin position="54"/>
        <end position="81"/>
    </location>
</feature>
<gene>
    <name evidence="2" type="ordered locus">AciX9_4264</name>
    <name evidence="3" type="ordered locus">AciX9_4281</name>
</gene>
<reference evidence="4" key="1">
    <citation type="submission" date="2011-01" db="EMBL/GenBank/DDBJ databases">
        <title>Complete sequence of plasmid1 of Acidobacterium sp. MP5ACTX9.</title>
        <authorList>
            <consortium name="US DOE Joint Genome Institute"/>
            <person name="Lucas S."/>
            <person name="Copeland A."/>
            <person name="Lapidus A."/>
            <person name="Cheng J.-F."/>
            <person name="Goodwin L."/>
            <person name="Pitluck S."/>
            <person name="Teshima H."/>
            <person name="Detter J.C."/>
            <person name="Han C."/>
            <person name="Tapia R."/>
            <person name="Land M."/>
            <person name="Hauser L."/>
            <person name="Kyrpides N."/>
            <person name="Ivanova N."/>
            <person name="Ovchinnikova G."/>
            <person name="Pagani I."/>
            <person name="Rawat S.R."/>
            <person name="Mannisto M."/>
            <person name="Haggblom M.M."/>
            <person name="Woyke T."/>
        </authorList>
    </citation>
    <scope>NUCLEOTIDE SEQUENCE [LARGE SCALE GENOMIC DNA]</scope>
    <source>
        <strain evidence="4">MP5ACTX9</strain>
        <plasmid evidence="4">Plasmid pACIX901</plasmid>
    </source>
</reference>
<accession>E8X6F4</accession>
<keyword evidence="4" id="KW-1185">Reference proteome</keyword>